<evidence type="ECO:0000256" key="3">
    <source>
        <dbReference type="ARBA" id="ARBA00023012"/>
    </source>
</evidence>
<dbReference type="InterPro" id="IPR050482">
    <property type="entry name" value="Sensor_HK_TwoCompSys"/>
</dbReference>
<organism evidence="7 8">
    <name type="scientific">Serinibacter arcticus</name>
    <dbReference type="NCBI Taxonomy" id="1655435"/>
    <lineage>
        <taxon>Bacteria</taxon>
        <taxon>Bacillati</taxon>
        <taxon>Actinomycetota</taxon>
        <taxon>Actinomycetes</taxon>
        <taxon>Micrococcales</taxon>
        <taxon>Beutenbergiaceae</taxon>
        <taxon>Serinibacter</taxon>
    </lineage>
</organism>
<evidence type="ECO:0000259" key="5">
    <source>
        <dbReference type="Pfam" id="PF04024"/>
    </source>
</evidence>
<protein>
    <submittedName>
        <fullName evidence="7">Putative two-component system sensor kinase</fullName>
    </submittedName>
</protein>
<dbReference type="SUPFAM" id="SSF55874">
    <property type="entry name" value="ATPase domain of HSP90 chaperone/DNA topoisomerase II/histidine kinase"/>
    <property type="match status" value="1"/>
</dbReference>
<dbReference type="GO" id="GO:0016301">
    <property type="term" value="F:kinase activity"/>
    <property type="evidence" value="ECO:0007669"/>
    <property type="project" value="UniProtKB-KW"/>
</dbReference>
<evidence type="ECO:0000256" key="1">
    <source>
        <dbReference type="ARBA" id="ARBA00022679"/>
    </source>
</evidence>
<dbReference type="Gene3D" id="3.30.565.10">
    <property type="entry name" value="Histidine kinase-like ATPase, C-terminal domain"/>
    <property type="match status" value="1"/>
</dbReference>
<dbReference type="InterPro" id="IPR003594">
    <property type="entry name" value="HATPase_dom"/>
</dbReference>
<keyword evidence="2 7" id="KW-0418">Kinase</keyword>
<keyword evidence="8" id="KW-1185">Reference proteome</keyword>
<proteinExistence type="predicted"/>
<dbReference type="RefSeq" id="WP_135848489.1">
    <property type="nucleotide sequence ID" value="NZ_RHPJ01000001.1"/>
</dbReference>
<keyword evidence="4" id="KW-1133">Transmembrane helix</keyword>
<accession>A0A4Z1E9R4</accession>
<evidence type="ECO:0000259" key="6">
    <source>
        <dbReference type="Pfam" id="PF13581"/>
    </source>
</evidence>
<gene>
    <name evidence="7" type="ORF">SERN_0449</name>
</gene>
<evidence type="ECO:0000256" key="4">
    <source>
        <dbReference type="SAM" id="Phobius"/>
    </source>
</evidence>
<feature type="transmembrane region" description="Helical" evidence="4">
    <location>
        <begin position="176"/>
        <end position="195"/>
    </location>
</feature>
<evidence type="ECO:0000313" key="8">
    <source>
        <dbReference type="Proteomes" id="UP000297318"/>
    </source>
</evidence>
<dbReference type="GO" id="GO:0000160">
    <property type="term" value="P:phosphorelay signal transduction system"/>
    <property type="evidence" value="ECO:0007669"/>
    <property type="project" value="UniProtKB-KW"/>
</dbReference>
<dbReference type="InterPro" id="IPR007168">
    <property type="entry name" value="Phageshock_PspC_N"/>
</dbReference>
<dbReference type="Pfam" id="PF04024">
    <property type="entry name" value="PspC"/>
    <property type="match status" value="1"/>
</dbReference>
<keyword evidence="1" id="KW-0808">Transferase</keyword>
<name>A0A4Z1E9R4_9MICO</name>
<feature type="domain" description="Histidine kinase/HSP90-like ATPase" evidence="6">
    <location>
        <begin position="332"/>
        <end position="387"/>
    </location>
</feature>
<keyword evidence="3" id="KW-0902">Two-component regulatory system</keyword>
<evidence type="ECO:0000313" key="7">
    <source>
        <dbReference type="EMBL" id="TGO06257.1"/>
    </source>
</evidence>
<dbReference type="AlphaFoldDB" id="A0A4Z1E9R4"/>
<feature type="transmembrane region" description="Helical" evidence="4">
    <location>
        <begin position="111"/>
        <end position="130"/>
    </location>
</feature>
<dbReference type="InterPro" id="IPR036890">
    <property type="entry name" value="HATPase_C_sf"/>
</dbReference>
<keyword evidence="4" id="KW-0812">Transmembrane</keyword>
<feature type="transmembrane region" description="Helical" evidence="4">
    <location>
        <begin position="50"/>
        <end position="72"/>
    </location>
</feature>
<keyword evidence="4" id="KW-0472">Membrane</keyword>
<feature type="domain" description="Phage shock protein PspC N-terminal" evidence="5">
    <location>
        <begin position="21"/>
        <end position="76"/>
    </location>
</feature>
<dbReference type="Proteomes" id="UP000297318">
    <property type="component" value="Unassembled WGS sequence"/>
</dbReference>
<reference evidence="7 8" key="1">
    <citation type="submission" date="2018-11" db="EMBL/GenBank/DDBJ databases">
        <title>Complete genome sequencing of the Actinobacteria Serinibacter sp. K3-2.</title>
        <authorList>
            <person name="Rakitin A.L."/>
            <person name="Beletsky A.V."/>
            <person name="Mardanov A.V."/>
            <person name="Ravin N.V."/>
            <person name="Gromova A.S."/>
            <person name="Filippova S.N."/>
            <person name="Gal'Chenko V.F."/>
        </authorList>
    </citation>
    <scope>NUCLEOTIDE SEQUENCE [LARGE SCALE GENOMIC DNA]</scope>
    <source>
        <strain evidence="7 8">K3-2</strain>
    </source>
</reference>
<sequence length="434" mass="45997">MSTPVPPAPHRPAAPAPSRVRLLRPQRGRWIAGVAAGLAAHLGIDVRIVRAVLALATLLGGVGALAYVFWWVTIPPGTPGREPAAPAWARLARPLTAAEGGTRRGLKVSDVVVALGLLAVAALLLASRLGEGPGQNWVVPVLLLLAGAALAWSELDARRPGGAGHGHGAITGRVRVARLAGGIAITATGVFLLVGQRAEPVVMVQSALAAIAVLAGVALVLAPWWLRLVRELGDARAERERESERADIAAHLHDSVLQTLALIRTRSTEPEVVRLARAQERDLRSWLYDDRAPAATSFAVQVKEVVAEIEDTRTHTDGTAPQIETVVVGDVVPTEETHAVLAATREALLNAVAHGRPPVSVYLEASQTEVEVFVRDHGDGFDPDAVSADRFGVRESILGRVRRRGGQASVREVPDGGTEVRIYLPRDTRGDGEE</sequence>
<feature type="transmembrane region" description="Helical" evidence="4">
    <location>
        <begin position="136"/>
        <end position="155"/>
    </location>
</feature>
<dbReference type="Pfam" id="PF13581">
    <property type="entry name" value="HATPase_c_2"/>
    <property type="match status" value="1"/>
</dbReference>
<dbReference type="OrthoDB" id="3534856at2"/>
<feature type="transmembrane region" description="Helical" evidence="4">
    <location>
        <begin position="207"/>
        <end position="226"/>
    </location>
</feature>
<evidence type="ECO:0000256" key="2">
    <source>
        <dbReference type="ARBA" id="ARBA00022777"/>
    </source>
</evidence>
<dbReference type="EMBL" id="RHPJ01000001">
    <property type="protein sequence ID" value="TGO06257.1"/>
    <property type="molecule type" value="Genomic_DNA"/>
</dbReference>
<comment type="caution">
    <text evidence="7">The sequence shown here is derived from an EMBL/GenBank/DDBJ whole genome shotgun (WGS) entry which is preliminary data.</text>
</comment>
<dbReference type="PANTHER" id="PTHR24421:SF61">
    <property type="entry name" value="OXYGEN SENSOR HISTIDINE KINASE NREB"/>
    <property type="match status" value="1"/>
</dbReference>
<dbReference type="PANTHER" id="PTHR24421">
    <property type="entry name" value="NITRATE/NITRITE SENSOR PROTEIN NARX-RELATED"/>
    <property type="match status" value="1"/>
</dbReference>